<evidence type="ECO:0000313" key="2">
    <source>
        <dbReference type="Proteomes" id="UP000245698"/>
    </source>
</evidence>
<dbReference type="AlphaFoldDB" id="A0A2P9APB7"/>
<reference evidence="2" key="1">
    <citation type="submission" date="2016-12" db="EMBL/GenBank/DDBJ databases">
        <authorList>
            <person name="Brunel B."/>
        </authorList>
    </citation>
    <scope>NUCLEOTIDE SEQUENCE [LARGE SCALE GENOMIC DNA]</scope>
</reference>
<proteinExistence type="predicted"/>
<dbReference type="Proteomes" id="UP000245698">
    <property type="component" value="Unassembled WGS sequence"/>
</dbReference>
<sequence>MPAPPLVDIAILPPWSCGNLVDVGPIELAAEHLVDAMTETLITGKEALIG</sequence>
<protein>
    <submittedName>
        <fullName evidence="1">Uncharacterized protein</fullName>
    </submittedName>
</protein>
<organism evidence="1 2">
    <name type="scientific">Mesorhizobium delmotii</name>
    <dbReference type="NCBI Taxonomy" id="1631247"/>
    <lineage>
        <taxon>Bacteria</taxon>
        <taxon>Pseudomonadati</taxon>
        <taxon>Pseudomonadota</taxon>
        <taxon>Alphaproteobacteria</taxon>
        <taxon>Hyphomicrobiales</taxon>
        <taxon>Phyllobacteriaceae</taxon>
        <taxon>Mesorhizobium</taxon>
    </lineage>
</organism>
<accession>A0A2P9APB7</accession>
<name>A0A2P9APB7_9HYPH</name>
<dbReference type="EMBL" id="FUIG01000041">
    <property type="protein sequence ID" value="SJM33011.1"/>
    <property type="molecule type" value="Genomic_DNA"/>
</dbReference>
<gene>
    <name evidence="1" type="ORF">BQ8482_330146</name>
</gene>
<keyword evidence="2" id="KW-1185">Reference proteome</keyword>
<evidence type="ECO:0000313" key="1">
    <source>
        <dbReference type="EMBL" id="SJM33011.1"/>
    </source>
</evidence>